<comment type="subcellular location">
    <subcellularLocation>
        <location evidence="2">Cell membrane</location>
        <topology evidence="2">Single-pass type II membrane protein</topology>
    </subcellularLocation>
    <subcellularLocation>
        <location evidence="6">Membrane</location>
        <topology evidence="6">Single-pass type II membrane protein</topology>
    </subcellularLocation>
</comment>
<keyword evidence="6" id="KW-1133">Transmembrane helix</keyword>
<name>A0ABS7KSS7_CLOSR</name>
<protein>
    <recommendedName>
        <fullName evidence="4 6">Signal peptidase I</fullName>
        <ecNumber evidence="4 6">3.4.21.89</ecNumber>
    </recommendedName>
</protein>
<keyword evidence="5 6" id="KW-0378">Hydrolase</keyword>
<dbReference type="PANTHER" id="PTHR43390:SF1">
    <property type="entry name" value="CHLOROPLAST PROCESSING PEPTIDASE"/>
    <property type="match status" value="1"/>
</dbReference>
<keyword evidence="9" id="KW-1185">Reference proteome</keyword>
<keyword evidence="6" id="KW-0812">Transmembrane</keyword>
<evidence type="ECO:0000256" key="5">
    <source>
        <dbReference type="ARBA" id="ARBA00022801"/>
    </source>
</evidence>
<dbReference type="Gene3D" id="2.10.109.10">
    <property type="entry name" value="Umud Fragment, subunit A"/>
    <property type="match status" value="1"/>
</dbReference>
<evidence type="ECO:0000313" key="9">
    <source>
        <dbReference type="Proteomes" id="UP001299068"/>
    </source>
</evidence>
<comment type="similarity">
    <text evidence="3 6">Belongs to the peptidase S26 family.</text>
</comment>
<evidence type="ECO:0000313" key="8">
    <source>
        <dbReference type="EMBL" id="MBY0753855.1"/>
    </source>
</evidence>
<evidence type="ECO:0000256" key="1">
    <source>
        <dbReference type="ARBA" id="ARBA00000677"/>
    </source>
</evidence>
<dbReference type="Proteomes" id="UP001299068">
    <property type="component" value="Unassembled WGS sequence"/>
</dbReference>
<dbReference type="InterPro" id="IPR000223">
    <property type="entry name" value="Pept_S26A_signal_pept_1"/>
</dbReference>
<dbReference type="EMBL" id="JAIKTU010000001">
    <property type="protein sequence ID" value="MBY0753855.1"/>
    <property type="molecule type" value="Genomic_DNA"/>
</dbReference>
<comment type="caution">
    <text evidence="8">The sequence shown here is derived from an EMBL/GenBank/DDBJ whole genome shotgun (WGS) entry which is preliminary data.</text>
</comment>
<dbReference type="Pfam" id="PF10502">
    <property type="entry name" value="Peptidase_S26"/>
    <property type="match status" value="1"/>
</dbReference>
<reference evidence="8 9" key="1">
    <citation type="journal article" date="2021" name="Cell Host Microbe">
        <title>in vivo commensal control of Clostridioides difficile virulence.</title>
        <authorList>
            <person name="Girinathan B.P."/>
            <person name="Dibenedetto N."/>
            <person name="Worley J.N."/>
            <person name="Peltier J."/>
            <person name="Arrieta-Ortiz M.L."/>
            <person name="Rupa Christinal Immanuel S."/>
            <person name="Lavin R."/>
            <person name="Delaney M.L."/>
            <person name="Cummins C."/>
            <person name="Hoffmann M."/>
            <person name="Luo Y."/>
            <person name="Gonzalez-Escalona N."/>
            <person name="Allard M."/>
            <person name="Onderdonk A.B."/>
            <person name="Gerber G.K."/>
            <person name="Sonenshein A.L."/>
            <person name="Baliga N."/>
            <person name="Dupuy B."/>
            <person name="Bry L."/>
        </authorList>
    </citation>
    <scope>NUCLEOTIDE SEQUENCE [LARGE SCALE GENOMIC DNA]</scope>
    <source>
        <strain evidence="8 9">DSM 599</strain>
    </source>
</reference>
<proteinExistence type="inferred from homology"/>
<dbReference type="PROSITE" id="PS00760">
    <property type="entry name" value="SPASE_I_2"/>
    <property type="match status" value="1"/>
</dbReference>
<gene>
    <name evidence="8" type="primary">lepB</name>
    <name evidence="8" type="ORF">K5V21_00160</name>
</gene>
<dbReference type="SUPFAM" id="SSF51306">
    <property type="entry name" value="LexA/Signal peptidase"/>
    <property type="match status" value="1"/>
</dbReference>
<dbReference type="GO" id="GO:0009003">
    <property type="term" value="F:signal peptidase activity"/>
    <property type="evidence" value="ECO:0007669"/>
    <property type="project" value="UniProtKB-EC"/>
</dbReference>
<feature type="transmembrane region" description="Helical" evidence="6">
    <location>
        <begin position="9"/>
        <end position="29"/>
    </location>
</feature>
<feature type="domain" description="Peptidase S26" evidence="7">
    <location>
        <begin position="6"/>
        <end position="159"/>
    </location>
</feature>
<evidence type="ECO:0000256" key="4">
    <source>
        <dbReference type="ARBA" id="ARBA00013208"/>
    </source>
</evidence>
<dbReference type="PANTHER" id="PTHR43390">
    <property type="entry name" value="SIGNAL PEPTIDASE I"/>
    <property type="match status" value="1"/>
</dbReference>
<dbReference type="InterPro" id="IPR036286">
    <property type="entry name" value="LexA/Signal_pep-like_sf"/>
</dbReference>
<dbReference type="NCBIfam" id="TIGR02227">
    <property type="entry name" value="sigpep_I_bact"/>
    <property type="match status" value="1"/>
</dbReference>
<sequence>MDNKFIREWLPPIIVAVLLAIMINKFLIFKVDVPTGSMEPTINIGDKFLVTRVYNFENLKRGDIIVFKNNEKNQVMVKRLIGVPGDEIDIQGEKLYINGDEIKEDYVKYPDKYFGKFKVPEGKYFFLGDNRANSGDSREWKEPYIDENDIKGKVQIRVYPIKNFGSIK</sequence>
<organism evidence="8 9">
    <name type="scientific">Clostridium sardiniense</name>
    <name type="common">Clostridium absonum</name>
    <dbReference type="NCBI Taxonomy" id="29369"/>
    <lineage>
        <taxon>Bacteria</taxon>
        <taxon>Bacillati</taxon>
        <taxon>Bacillota</taxon>
        <taxon>Clostridia</taxon>
        <taxon>Eubacteriales</taxon>
        <taxon>Clostridiaceae</taxon>
        <taxon>Clostridium</taxon>
    </lineage>
</organism>
<evidence type="ECO:0000256" key="3">
    <source>
        <dbReference type="ARBA" id="ARBA00009370"/>
    </source>
</evidence>
<keyword evidence="6" id="KW-0472">Membrane</keyword>
<dbReference type="InterPro" id="IPR019533">
    <property type="entry name" value="Peptidase_S26"/>
</dbReference>
<evidence type="ECO:0000259" key="7">
    <source>
        <dbReference type="Pfam" id="PF10502"/>
    </source>
</evidence>
<dbReference type="CDD" id="cd06530">
    <property type="entry name" value="S26_SPase_I"/>
    <property type="match status" value="1"/>
</dbReference>
<accession>A0ABS7KSS7</accession>
<dbReference type="InterPro" id="IPR019757">
    <property type="entry name" value="Pept_S26A_signal_pept_1_Lys-AS"/>
</dbReference>
<dbReference type="RefSeq" id="WP_221858201.1">
    <property type="nucleotide sequence ID" value="NZ_JAIKTU010000001.1"/>
</dbReference>
<evidence type="ECO:0000256" key="2">
    <source>
        <dbReference type="ARBA" id="ARBA00004401"/>
    </source>
</evidence>
<dbReference type="EC" id="3.4.21.89" evidence="4 6"/>
<evidence type="ECO:0000256" key="6">
    <source>
        <dbReference type="RuleBase" id="RU362042"/>
    </source>
</evidence>
<comment type="catalytic activity">
    <reaction evidence="1 6">
        <text>Cleavage of hydrophobic, N-terminal signal or leader sequences from secreted and periplasmic proteins.</text>
        <dbReference type="EC" id="3.4.21.89"/>
    </reaction>
</comment>
<keyword evidence="6" id="KW-0645">Protease</keyword>
<dbReference type="PRINTS" id="PR00727">
    <property type="entry name" value="LEADERPTASE"/>
</dbReference>
<dbReference type="PROSITE" id="PS00761">
    <property type="entry name" value="SPASE_I_3"/>
    <property type="match status" value="1"/>
</dbReference>
<dbReference type="InterPro" id="IPR019758">
    <property type="entry name" value="Pept_S26A_signal_pept_1_CS"/>
</dbReference>